<dbReference type="InterPro" id="IPR005790">
    <property type="entry name" value="DNA_polIII_delta"/>
</dbReference>
<proteinExistence type="inferred from homology"/>
<evidence type="ECO:0000256" key="4">
    <source>
        <dbReference type="ARBA" id="ARBA00022705"/>
    </source>
</evidence>
<evidence type="ECO:0000256" key="3">
    <source>
        <dbReference type="ARBA" id="ARBA00022695"/>
    </source>
</evidence>
<dbReference type="Gene3D" id="1.10.8.60">
    <property type="match status" value="1"/>
</dbReference>
<dbReference type="PANTHER" id="PTHR34388">
    <property type="entry name" value="DNA POLYMERASE III SUBUNIT DELTA"/>
    <property type="match status" value="1"/>
</dbReference>
<name>A0A023D743_ACIMT</name>
<keyword evidence="3" id="KW-0548">Nucleotidyltransferase</keyword>
<evidence type="ECO:0000313" key="8">
    <source>
        <dbReference type="EMBL" id="GAJ29987.1"/>
    </source>
</evidence>
<sequence>MKIDARGAAKALAEAGKWRVILLHGEDTGLIRERAARAVTVVAESLDDPFRVAALDRDAHDRLEEETGALSLIGGRRAVWVREGGDSLLPGVQRALAVESDTLVVIEAPGLASRSRLRAALEAEKRAAVIGCYPEEGRALAASVGDMLAAENVRIDRDALVWLTGHLGADRAAVRGEIAKLALYAGPGGALTLDDVQDCIGDAGGATLEDATSAALAGDRAAADLALERALADGIAPVGVARGCLSALTRLLRVVLAVESGVSRAEAVKALRPPVFFKRAERFDVALDRWNGPALRRALAETQALELACKQTGSPDLVLCRRHVAMLSAGPRALPVR</sequence>
<evidence type="ECO:0000256" key="6">
    <source>
        <dbReference type="ARBA" id="ARBA00034754"/>
    </source>
</evidence>
<dbReference type="InterPro" id="IPR027417">
    <property type="entry name" value="P-loop_NTPase"/>
</dbReference>
<evidence type="ECO:0000256" key="7">
    <source>
        <dbReference type="ARBA" id="ARBA00049244"/>
    </source>
</evidence>
<comment type="similarity">
    <text evidence="6">Belongs to the DNA polymerase HolA subunit family.</text>
</comment>
<dbReference type="SUPFAM" id="SSF48019">
    <property type="entry name" value="post-AAA+ oligomerization domain-like"/>
    <property type="match status" value="1"/>
</dbReference>
<dbReference type="GO" id="GO:0003677">
    <property type="term" value="F:DNA binding"/>
    <property type="evidence" value="ECO:0007669"/>
    <property type="project" value="InterPro"/>
</dbReference>
<evidence type="ECO:0000256" key="2">
    <source>
        <dbReference type="ARBA" id="ARBA00022679"/>
    </source>
</evidence>
<dbReference type="EC" id="2.7.7.7" evidence="1"/>
<dbReference type="GO" id="GO:0003887">
    <property type="term" value="F:DNA-directed DNA polymerase activity"/>
    <property type="evidence" value="ECO:0007669"/>
    <property type="project" value="UniProtKB-KW"/>
</dbReference>
<dbReference type="RefSeq" id="WP_042060461.1">
    <property type="nucleotide sequence ID" value="NZ_BAND01000093.1"/>
</dbReference>
<dbReference type="OrthoDB" id="9804983at2"/>
<dbReference type="GO" id="GO:0006261">
    <property type="term" value="P:DNA-templated DNA replication"/>
    <property type="evidence" value="ECO:0007669"/>
    <property type="project" value="TreeGrafter"/>
</dbReference>
<keyword evidence="4" id="KW-0235">DNA replication</keyword>
<reference evidence="9" key="1">
    <citation type="journal article" date="2014" name="FEMS Microbiol. Lett.">
        <title>Draft Genomic DNA Sequence of the Facultatively Methylotrophic Bacterium Acidomonas methanolica type strain MB58.</title>
        <authorList>
            <person name="Higashiura N."/>
            <person name="Hadano H."/>
            <person name="Hirakawa H."/>
            <person name="Matsutani M."/>
            <person name="Takabe S."/>
            <person name="Matsushita K."/>
            <person name="Azuma Y."/>
        </authorList>
    </citation>
    <scope>NUCLEOTIDE SEQUENCE [LARGE SCALE GENOMIC DNA]</scope>
    <source>
        <strain evidence="9">MB58</strain>
    </source>
</reference>
<reference evidence="8 9" key="2">
    <citation type="journal article" date="2014" name="FEMS Microbiol. Lett.">
        <title>Draft genomic DNA sequence of the facultatively methylotrophic bacterium Acidomonas methanolica type strain MB58.</title>
        <authorList>
            <person name="Higashiura N."/>
            <person name="Hadano H."/>
            <person name="Hirakawa H."/>
            <person name="Matsutani M."/>
            <person name="Takabe S."/>
            <person name="Matsushita K."/>
            <person name="Azuma Y."/>
        </authorList>
    </citation>
    <scope>NUCLEOTIDE SEQUENCE [LARGE SCALE GENOMIC DNA]</scope>
    <source>
        <strain evidence="8 9">MB58</strain>
    </source>
</reference>
<evidence type="ECO:0000256" key="1">
    <source>
        <dbReference type="ARBA" id="ARBA00012417"/>
    </source>
</evidence>
<dbReference type="Gene3D" id="1.20.272.10">
    <property type="match status" value="1"/>
</dbReference>
<dbReference type="PANTHER" id="PTHR34388:SF1">
    <property type="entry name" value="DNA POLYMERASE III SUBUNIT DELTA"/>
    <property type="match status" value="1"/>
</dbReference>
<dbReference type="Gene3D" id="3.40.50.300">
    <property type="entry name" value="P-loop containing nucleotide triphosphate hydrolases"/>
    <property type="match status" value="1"/>
</dbReference>
<evidence type="ECO:0000313" key="9">
    <source>
        <dbReference type="Proteomes" id="UP000019760"/>
    </source>
</evidence>
<dbReference type="InterPro" id="IPR008921">
    <property type="entry name" value="DNA_pol3_clamp-load_cplx_C"/>
</dbReference>
<accession>A0A023D743</accession>
<dbReference type="Proteomes" id="UP000019760">
    <property type="component" value="Unassembled WGS sequence"/>
</dbReference>
<dbReference type="SUPFAM" id="SSF52540">
    <property type="entry name" value="P-loop containing nucleoside triphosphate hydrolases"/>
    <property type="match status" value="1"/>
</dbReference>
<organism evidence="8 9">
    <name type="scientific">Acidomonas methanolica NBRC 104435</name>
    <dbReference type="NCBI Taxonomy" id="1231351"/>
    <lineage>
        <taxon>Bacteria</taxon>
        <taxon>Pseudomonadati</taxon>
        <taxon>Pseudomonadota</taxon>
        <taxon>Alphaproteobacteria</taxon>
        <taxon>Acetobacterales</taxon>
        <taxon>Acetobacteraceae</taxon>
        <taxon>Acidomonas</taxon>
    </lineage>
</organism>
<comment type="catalytic activity">
    <reaction evidence="7">
        <text>DNA(n) + a 2'-deoxyribonucleoside 5'-triphosphate = DNA(n+1) + diphosphate</text>
        <dbReference type="Rhea" id="RHEA:22508"/>
        <dbReference type="Rhea" id="RHEA-COMP:17339"/>
        <dbReference type="Rhea" id="RHEA-COMP:17340"/>
        <dbReference type="ChEBI" id="CHEBI:33019"/>
        <dbReference type="ChEBI" id="CHEBI:61560"/>
        <dbReference type="ChEBI" id="CHEBI:173112"/>
        <dbReference type="EC" id="2.7.7.7"/>
    </reaction>
</comment>
<evidence type="ECO:0000256" key="5">
    <source>
        <dbReference type="ARBA" id="ARBA00022932"/>
    </source>
</evidence>
<dbReference type="NCBIfam" id="TIGR01128">
    <property type="entry name" value="holA"/>
    <property type="match status" value="1"/>
</dbReference>
<keyword evidence="5" id="KW-0239">DNA-directed DNA polymerase</keyword>
<keyword evidence="9" id="KW-1185">Reference proteome</keyword>
<protein>
    <recommendedName>
        <fullName evidence="1">DNA-directed DNA polymerase</fullName>
        <ecNumber evidence="1">2.7.7.7</ecNumber>
    </recommendedName>
</protein>
<gene>
    <name evidence="8" type="ORF">Amme_093_011</name>
</gene>
<comment type="caution">
    <text evidence="8">The sequence shown here is derived from an EMBL/GenBank/DDBJ whole genome shotgun (WGS) entry which is preliminary data.</text>
</comment>
<dbReference type="EMBL" id="BAND01000093">
    <property type="protein sequence ID" value="GAJ29987.1"/>
    <property type="molecule type" value="Genomic_DNA"/>
</dbReference>
<keyword evidence="2" id="KW-0808">Transferase</keyword>
<dbReference type="GO" id="GO:0009360">
    <property type="term" value="C:DNA polymerase III complex"/>
    <property type="evidence" value="ECO:0007669"/>
    <property type="project" value="TreeGrafter"/>
</dbReference>
<dbReference type="AlphaFoldDB" id="A0A023D743"/>